<keyword evidence="3" id="KW-0812">Transmembrane</keyword>
<evidence type="ECO:0000256" key="3">
    <source>
        <dbReference type="SAM" id="Phobius"/>
    </source>
</evidence>
<dbReference type="AlphaFoldDB" id="A0AAN8WUJ5"/>
<comment type="caution">
    <text evidence="4">The sequence shown here is derived from an EMBL/GenBank/DDBJ whole genome shotgun (WGS) entry which is preliminary data.</text>
</comment>
<reference evidence="4 5" key="1">
    <citation type="submission" date="2023-11" db="EMBL/GenBank/DDBJ databases">
        <title>Halocaridina rubra genome assembly.</title>
        <authorList>
            <person name="Smith C."/>
        </authorList>
    </citation>
    <scope>NUCLEOTIDE SEQUENCE [LARGE SCALE GENOMIC DNA]</scope>
    <source>
        <strain evidence="4">EP-1</strain>
        <tissue evidence="4">Whole</tissue>
    </source>
</reference>
<keyword evidence="3" id="KW-0472">Membrane</keyword>
<sequence>KLQEAEELAKLSVQEAEHLKSRITGLEERLQVGESSPVTPLILPPLSHCHPLSDNEVIHERNLKDNESSRSGQGASSDMDCDENIIITGDTAVVTAQNNSQATAHAVFSDICASNFEDVNLLKDIVTKLQEELSYTKQEYATLKEREAVIDKLLENQRLQLESKLDSLDGGVSSETNENVSSDAAVHESLKSELSFLREERDILKKKLAQVDEEYQLLGVQNKMMIPTWVMVLLVLALALGSEFFPSLI</sequence>
<name>A0AAN8WUJ5_HALRR</name>
<protein>
    <submittedName>
        <fullName evidence="4">Uncharacterized protein</fullName>
    </submittedName>
</protein>
<keyword evidence="3" id="KW-1133">Transmembrane helix</keyword>
<evidence type="ECO:0000313" key="5">
    <source>
        <dbReference type="Proteomes" id="UP001381693"/>
    </source>
</evidence>
<feature type="coiled-coil region" evidence="1">
    <location>
        <begin position="187"/>
        <end position="214"/>
    </location>
</feature>
<evidence type="ECO:0000256" key="2">
    <source>
        <dbReference type="SAM" id="MobiDB-lite"/>
    </source>
</evidence>
<evidence type="ECO:0000313" key="4">
    <source>
        <dbReference type="EMBL" id="KAK7067679.1"/>
    </source>
</evidence>
<organism evidence="4 5">
    <name type="scientific">Halocaridina rubra</name>
    <name type="common">Hawaiian red shrimp</name>
    <dbReference type="NCBI Taxonomy" id="373956"/>
    <lineage>
        <taxon>Eukaryota</taxon>
        <taxon>Metazoa</taxon>
        <taxon>Ecdysozoa</taxon>
        <taxon>Arthropoda</taxon>
        <taxon>Crustacea</taxon>
        <taxon>Multicrustacea</taxon>
        <taxon>Malacostraca</taxon>
        <taxon>Eumalacostraca</taxon>
        <taxon>Eucarida</taxon>
        <taxon>Decapoda</taxon>
        <taxon>Pleocyemata</taxon>
        <taxon>Caridea</taxon>
        <taxon>Atyoidea</taxon>
        <taxon>Atyidae</taxon>
        <taxon>Halocaridina</taxon>
    </lineage>
</organism>
<evidence type="ECO:0000256" key="1">
    <source>
        <dbReference type="SAM" id="Coils"/>
    </source>
</evidence>
<feature type="transmembrane region" description="Helical" evidence="3">
    <location>
        <begin position="226"/>
        <end position="245"/>
    </location>
</feature>
<keyword evidence="5" id="KW-1185">Reference proteome</keyword>
<accession>A0AAN8WUJ5</accession>
<dbReference type="EMBL" id="JAXCGZ010017850">
    <property type="protein sequence ID" value="KAK7067679.1"/>
    <property type="molecule type" value="Genomic_DNA"/>
</dbReference>
<dbReference type="Proteomes" id="UP001381693">
    <property type="component" value="Unassembled WGS sequence"/>
</dbReference>
<gene>
    <name evidence="4" type="ORF">SK128_023240</name>
</gene>
<feature type="non-terminal residue" evidence="4">
    <location>
        <position position="1"/>
    </location>
</feature>
<proteinExistence type="predicted"/>
<feature type="region of interest" description="Disordered" evidence="2">
    <location>
        <begin position="61"/>
        <end position="80"/>
    </location>
</feature>
<keyword evidence="1" id="KW-0175">Coiled coil</keyword>